<dbReference type="Gene3D" id="1.10.1740.10">
    <property type="match status" value="1"/>
</dbReference>
<comment type="similarity">
    <text evidence="1">Belongs to the sigma-70 factor family. ECF subfamily.</text>
</comment>
<comment type="caution">
    <text evidence="9">The sequence shown here is derived from an EMBL/GenBank/DDBJ whole genome shotgun (WGS) entry which is preliminary data.</text>
</comment>
<dbReference type="Gene3D" id="1.10.10.10">
    <property type="entry name" value="Winged helix-like DNA-binding domain superfamily/Winged helix DNA-binding domain"/>
    <property type="match status" value="1"/>
</dbReference>
<evidence type="ECO:0000313" key="9">
    <source>
        <dbReference type="EMBL" id="MBO1751212.1"/>
    </source>
</evidence>
<feature type="domain" description="RNA polymerase sigma factor 70 region 4 type 2" evidence="8">
    <location>
        <begin position="170"/>
        <end position="222"/>
    </location>
</feature>
<dbReference type="InterPro" id="IPR013324">
    <property type="entry name" value="RNA_pol_sigma_r3/r4-like"/>
</dbReference>
<proteinExistence type="inferred from homology"/>
<dbReference type="GO" id="GO:0006352">
    <property type="term" value="P:DNA-templated transcription initiation"/>
    <property type="evidence" value="ECO:0007669"/>
    <property type="project" value="InterPro"/>
</dbReference>
<evidence type="ECO:0000256" key="3">
    <source>
        <dbReference type="ARBA" id="ARBA00023082"/>
    </source>
</evidence>
<dbReference type="InterPro" id="IPR014284">
    <property type="entry name" value="RNA_pol_sigma-70_dom"/>
</dbReference>
<feature type="compositionally biased region" description="Polar residues" evidence="6">
    <location>
        <begin position="240"/>
        <end position="252"/>
    </location>
</feature>
<dbReference type="Pfam" id="PF04542">
    <property type="entry name" value="Sigma70_r2"/>
    <property type="match status" value="1"/>
</dbReference>
<reference evidence="9" key="1">
    <citation type="submission" date="2021-03" db="EMBL/GenBank/DDBJ databases">
        <title>Actinotalea soli sp. nov., isolated from soil.</title>
        <authorList>
            <person name="Ping W."/>
            <person name="Zhang J."/>
        </authorList>
    </citation>
    <scope>NUCLEOTIDE SEQUENCE</scope>
    <source>
        <strain evidence="9">BY-33</strain>
    </source>
</reference>
<dbReference type="InterPro" id="IPR039425">
    <property type="entry name" value="RNA_pol_sigma-70-like"/>
</dbReference>
<dbReference type="SUPFAM" id="SSF88659">
    <property type="entry name" value="Sigma3 and sigma4 domains of RNA polymerase sigma factors"/>
    <property type="match status" value="1"/>
</dbReference>
<dbReference type="InterPro" id="IPR013249">
    <property type="entry name" value="RNA_pol_sigma70_r4_t2"/>
</dbReference>
<dbReference type="InterPro" id="IPR036388">
    <property type="entry name" value="WH-like_DNA-bd_sf"/>
</dbReference>
<evidence type="ECO:0000313" key="10">
    <source>
        <dbReference type="Proteomes" id="UP000664209"/>
    </source>
</evidence>
<evidence type="ECO:0000256" key="5">
    <source>
        <dbReference type="ARBA" id="ARBA00023163"/>
    </source>
</evidence>
<dbReference type="NCBIfam" id="TIGR02983">
    <property type="entry name" value="SigE-fam_strep"/>
    <property type="match status" value="1"/>
</dbReference>
<evidence type="ECO:0000256" key="4">
    <source>
        <dbReference type="ARBA" id="ARBA00023125"/>
    </source>
</evidence>
<dbReference type="NCBIfam" id="TIGR02937">
    <property type="entry name" value="sigma70-ECF"/>
    <property type="match status" value="1"/>
</dbReference>
<feature type="region of interest" description="Disordered" evidence="6">
    <location>
        <begin position="238"/>
        <end position="261"/>
    </location>
</feature>
<dbReference type="Pfam" id="PF08281">
    <property type="entry name" value="Sigma70_r4_2"/>
    <property type="match status" value="1"/>
</dbReference>
<dbReference type="InterPro" id="IPR013325">
    <property type="entry name" value="RNA_pol_sigma_r2"/>
</dbReference>
<dbReference type="SUPFAM" id="SSF88946">
    <property type="entry name" value="Sigma2 domain of RNA polymerase sigma factors"/>
    <property type="match status" value="1"/>
</dbReference>
<evidence type="ECO:0000256" key="6">
    <source>
        <dbReference type="SAM" id="MobiDB-lite"/>
    </source>
</evidence>
<keyword evidence="4" id="KW-0238">DNA-binding</keyword>
<evidence type="ECO:0000259" key="7">
    <source>
        <dbReference type="Pfam" id="PF04542"/>
    </source>
</evidence>
<evidence type="ECO:0000256" key="2">
    <source>
        <dbReference type="ARBA" id="ARBA00023015"/>
    </source>
</evidence>
<dbReference type="GO" id="GO:0003677">
    <property type="term" value="F:DNA binding"/>
    <property type="evidence" value="ECO:0007669"/>
    <property type="project" value="UniProtKB-KW"/>
</dbReference>
<protein>
    <submittedName>
        <fullName evidence="9">SigE family RNA polymerase sigma factor</fullName>
    </submittedName>
</protein>
<feature type="domain" description="RNA polymerase sigma-70 region 2" evidence="7">
    <location>
        <begin position="86"/>
        <end position="145"/>
    </location>
</feature>
<dbReference type="Proteomes" id="UP000664209">
    <property type="component" value="Unassembled WGS sequence"/>
</dbReference>
<keyword evidence="2" id="KW-0805">Transcription regulation</keyword>
<keyword evidence="5" id="KW-0804">Transcription</keyword>
<dbReference type="PANTHER" id="PTHR43133">
    <property type="entry name" value="RNA POLYMERASE ECF-TYPE SIGMA FACTO"/>
    <property type="match status" value="1"/>
</dbReference>
<accession>A0A939LMX9</accession>
<dbReference type="GO" id="GO:0016987">
    <property type="term" value="F:sigma factor activity"/>
    <property type="evidence" value="ECO:0007669"/>
    <property type="project" value="UniProtKB-KW"/>
</dbReference>
<dbReference type="PANTHER" id="PTHR43133:SF50">
    <property type="entry name" value="ECF RNA POLYMERASE SIGMA FACTOR SIGM"/>
    <property type="match status" value="1"/>
</dbReference>
<evidence type="ECO:0000256" key="1">
    <source>
        <dbReference type="ARBA" id="ARBA00010641"/>
    </source>
</evidence>
<evidence type="ECO:0000259" key="8">
    <source>
        <dbReference type="Pfam" id="PF08281"/>
    </source>
</evidence>
<dbReference type="AlphaFoldDB" id="A0A939LMX9"/>
<dbReference type="InterPro" id="IPR007627">
    <property type="entry name" value="RNA_pol_sigma70_r2"/>
</dbReference>
<keyword evidence="3" id="KW-0731">Sigma factor</keyword>
<gene>
    <name evidence="9" type="ORF">J4G33_05290</name>
</gene>
<keyword evidence="10" id="KW-1185">Reference proteome</keyword>
<dbReference type="CDD" id="cd06171">
    <property type="entry name" value="Sigma70_r4"/>
    <property type="match status" value="1"/>
</dbReference>
<dbReference type="EMBL" id="JAGEMK010000002">
    <property type="protein sequence ID" value="MBO1751212.1"/>
    <property type="molecule type" value="Genomic_DNA"/>
</dbReference>
<dbReference type="InterPro" id="IPR014325">
    <property type="entry name" value="RNA_pol_sigma-E_actinobac"/>
</dbReference>
<name>A0A939LMX9_9CELL</name>
<organism evidence="9 10">
    <name type="scientific">Actinotalea soli</name>
    <dbReference type="NCBI Taxonomy" id="2819234"/>
    <lineage>
        <taxon>Bacteria</taxon>
        <taxon>Bacillati</taxon>
        <taxon>Actinomycetota</taxon>
        <taxon>Actinomycetes</taxon>
        <taxon>Micrococcales</taxon>
        <taxon>Cellulomonadaceae</taxon>
        <taxon>Actinotalea</taxon>
    </lineage>
</organism>
<sequence length="261" mass="28572">MVSSTGSKPAWRDSARRKPPIIAIGAVTAEATAHQGICRVRVTGRCSHSTFRAARACTTERPTERCGVRDERDAEFAAFMGADAGALLHTAWLLCGDAHRAEELTQQALVSTYLAWPRARETDPLAYARRTLANARIDTWRRRRREVLAAPDALPEGQADGHEATVGDRDQLVRALRSLPVRQRRILVLRHMVGLSETEVADDLGVSVGTVKSTASRALARLRSEIGPDDAFRRSAAGQVLSSEETITTQHGEASIVRRHP</sequence>